<dbReference type="EMBL" id="JACHGF010000002">
    <property type="protein sequence ID" value="MBB5283567.1"/>
    <property type="molecule type" value="Genomic_DNA"/>
</dbReference>
<dbReference type="GO" id="GO:0009063">
    <property type="term" value="P:amino acid catabolic process"/>
    <property type="evidence" value="ECO:0007669"/>
    <property type="project" value="InterPro"/>
</dbReference>
<dbReference type="InterPro" id="IPR013342">
    <property type="entry name" value="Mandelate_racemase_C"/>
</dbReference>
<evidence type="ECO:0000259" key="3">
    <source>
        <dbReference type="SMART" id="SM00922"/>
    </source>
</evidence>
<evidence type="ECO:0000313" key="5">
    <source>
        <dbReference type="Proteomes" id="UP000557307"/>
    </source>
</evidence>
<dbReference type="InterPro" id="IPR018110">
    <property type="entry name" value="Mandel_Rmase/mucon_lact_enz_CS"/>
</dbReference>
<dbReference type="SFLD" id="SFLDG00180">
    <property type="entry name" value="muconate_cycloisomerase"/>
    <property type="match status" value="1"/>
</dbReference>
<dbReference type="AlphaFoldDB" id="A0A840TP98"/>
<dbReference type="PANTHER" id="PTHR48073:SF2">
    <property type="entry name" value="O-SUCCINYLBENZOATE SYNTHASE"/>
    <property type="match status" value="1"/>
</dbReference>
<name>A0A840TP98_9BACT</name>
<dbReference type="GO" id="GO:0043748">
    <property type="term" value="F:O-succinylbenzoate synthase activity"/>
    <property type="evidence" value="ECO:0007669"/>
    <property type="project" value="UniProtKB-EC"/>
</dbReference>
<dbReference type="NCBIfam" id="TIGR01927">
    <property type="entry name" value="menC_gam_Gplu"/>
    <property type="match status" value="1"/>
</dbReference>
<dbReference type="InterPro" id="IPR029065">
    <property type="entry name" value="Enolase_C-like"/>
</dbReference>
<gene>
    <name evidence="4" type="ORF">HNQ92_001693</name>
</gene>
<dbReference type="InterPro" id="IPR029017">
    <property type="entry name" value="Enolase-like_N"/>
</dbReference>
<dbReference type="GO" id="GO:0016854">
    <property type="term" value="F:racemase and epimerase activity"/>
    <property type="evidence" value="ECO:0007669"/>
    <property type="project" value="UniProtKB-ARBA"/>
</dbReference>
<dbReference type="SUPFAM" id="SSF54826">
    <property type="entry name" value="Enolase N-terminal domain-like"/>
    <property type="match status" value="1"/>
</dbReference>
<comment type="caution">
    <text evidence="4">The sequence shown here is derived from an EMBL/GenBank/DDBJ whole genome shotgun (WGS) entry which is preliminary data.</text>
</comment>
<dbReference type="PROSITE" id="PS00909">
    <property type="entry name" value="MR_MLE_2"/>
    <property type="match status" value="1"/>
</dbReference>
<evidence type="ECO:0000313" key="4">
    <source>
        <dbReference type="EMBL" id="MBB5283567.1"/>
    </source>
</evidence>
<dbReference type="RefSeq" id="WP_184173063.1">
    <property type="nucleotide sequence ID" value="NZ_JACHGF010000002.1"/>
</dbReference>
<dbReference type="Pfam" id="PF13378">
    <property type="entry name" value="MR_MLE_C"/>
    <property type="match status" value="1"/>
</dbReference>
<dbReference type="PANTHER" id="PTHR48073">
    <property type="entry name" value="O-SUCCINYLBENZOATE SYNTHASE-RELATED"/>
    <property type="match status" value="1"/>
</dbReference>
<dbReference type="GO" id="GO:0009234">
    <property type="term" value="P:menaquinone biosynthetic process"/>
    <property type="evidence" value="ECO:0007669"/>
    <property type="project" value="UniProtKB-UniRule"/>
</dbReference>
<reference evidence="4 5" key="1">
    <citation type="submission" date="2020-08" db="EMBL/GenBank/DDBJ databases">
        <title>Genomic Encyclopedia of Type Strains, Phase IV (KMG-IV): sequencing the most valuable type-strain genomes for metagenomic binning, comparative biology and taxonomic classification.</title>
        <authorList>
            <person name="Goeker M."/>
        </authorList>
    </citation>
    <scope>NUCLEOTIDE SEQUENCE [LARGE SCALE GENOMIC DNA]</scope>
    <source>
        <strain evidence="4 5">DSM 105074</strain>
    </source>
</reference>
<dbReference type="Gene3D" id="3.20.20.120">
    <property type="entry name" value="Enolase-like C-terminal domain"/>
    <property type="match status" value="1"/>
</dbReference>
<dbReference type="SUPFAM" id="SSF51604">
    <property type="entry name" value="Enolase C-terminal domain-like"/>
    <property type="match status" value="1"/>
</dbReference>
<proteinExistence type="predicted"/>
<dbReference type="InterPro" id="IPR036849">
    <property type="entry name" value="Enolase-like_C_sf"/>
</dbReference>
<sequence length="367" mass="40843">MALKIEYQPYTLHFTFEAGTSRGVLTQKTSWLLRITDEEQPGIQGLGECGPLSGLSVDAIPDFELQLVAVCQLFNSFDLEVFPFNLPIILQQVIPAHLPSVRFGVEMALLDFMNGGHKVPYPNAFSKGEKPLPINGLIWMGSPDFMTGQIEQKLAEGYTTLKLKIGALDFEAECTLLESLRKRYSASQLTLRLDANGAFDPDEAPQKLERLAQYELHSIEQPIQAGQTDRLAKLVQSTPVPIALDEELIGKFDYMEKFNLLKKVHAPYIILKPTLLGGFQHCLEWIEIAQRLSIGWWITSALESNLGLNAIAQFTAQQDPQLPQGLGTGQLYENNFASPLHTAQGYLHYAPAVAWDLSALESTWISV</sequence>
<dbReference type="CDD" id="cd03320">
    <property type="entry name" value="OSBS"/>
    <property type="match status" value="1"/>
</dbReference>
<dbReference type="EC" id="4.2.1.113" evidence="2"/>
<keyword evidence="5" id="KW-1185">Reference proteome</keyword>
<accession>A0A840TP98</accession>
<dbReference type="SMART" id="SM00922">
    <property type="entry name" value="MR_MLE"/>
    <property type="match status" value="1"/>
</dbReference>
<organism evidence="4 5">
    <name type="scientific">Rhabdobacter roseus</name>
    <dbReference type="NCBI Taxonomy" id="1655419"/>
    <lineage>
        <taxon>Bacteria</taxon>
        <taxon>Pseudomonadati</taxon>
        <taxon>Bacteroidota</taxon>
        <taxon>Cytophagia</taxon>
        <taxon>Cytophagales</taxon>
        <taxon>Cytophagaceae</taxon>
        <taxon>Rhabdobacter</taxon>
    </lineage>
</organism>
<dbReference type="Gene3D" id="3.30.390.10">
    <property type="entry name" value="Enolase-like, N-terminal domain"/>
    <property type="match status" value="1"/>
</dbReference>
<protein>
    <recommendedName>
        <fullName evidence="2">o-succinylbenzoate synthase</fullName>
        <ecNumber evidence="2">4.2.1.113</ecNumber>
    </recommendedName>
</protein>
<dbReference type="SFLD" id="SFLDF00009">
    <property type="entry name" value="o-succinylbenzoate_synthase"/>
    <property type="match status" value="1"/>
</dbReference>
<dbReference type="GO" id="GO:0046872">
    <property type="term" value="F:metal ion binding"/>
    <property type="evidence" value="ECO:0007669"/>
    <property type="project" value="UniProtKB-KW"/>
</dbReference>
<evidence type="ECO:0000256" key="2">
    <source>
        <dbReference type="NCBIfam" id="TIGR01927"/>
    </source>
</evidence>
<dbReference type="SFLD" id="SFLDS00001">
    <property type="entry name" value="Enolase"/>
    <property type="match status" value="1"/>
</dbReference>
<dbReference type="Proteomes" id="UP000557307">
    <property type="component" value="Unassembled WGS sequence"/>
</dbReference>
<keyword evidence="1" id="KW-0479">Metal-binding</keyword>
<evidence type="ECO:0000256" key="1">
    <source>
        <dbReference type="ARBA" id="ARBA00022723"/>
    </source>
</evidence>
<feature type="domain" description="Mandelate racemase/muconate lactonizing enzyme C-terminal" evidence="3">
    <location>
        <begin position="143"/>
        <end position="241"/>
    </location>
</feature>